<dbReference type="PANTHER" id="PTHR11439:SF467">
    <property type="entry name" value="INTEGRASE CATALYTIC DOMAIN-CONTAINING PROTEIN"/>
    <property type="match status" value="1"/>
</dbReference>
<dbReference type="PROSITE" id="PS50994">
    <property type="entry name" value="INTEGRASE"/>
    <property type="match status" value="1"/>
</dbReference>
<dbReference type="Pfam" id="PF00665">
    <property type="entry name" value="rve"/>
    <property type="match status" value="1"/>
</dbReference>
<dbReference type="InterPro" id="IPR043502">
    <property type="entry name" value="DNA/RNA_pol_sf"/>
</dbReference>
<dbReference type="Pfam" id="PF14223">
    <property type="entry name" value="Retrotran_gag_2"/>
    <property type="match status" value="1"/>
</dbReference>
<dbReference type="InterPro" id="IPR036397">
    <property type="entry name" value="RNaseH_sf"/>
</dbReference>
<dbReference type="Gene3D" id="3.30.420.10">
    <property type="entry name" value="Ribonuclease H-like superfamily/Ribonuclease H"/>
    <property type="match status" value="1"/>
</dbReference>
<sequence>MSPASDPQSDDDVSAVFSSKKGKMFTNKRVNIVLDELNFLLWKQQVLLTVRSLRLEKFLTGKVKAPPATVVTDAGEKIDNEEYEIFVAQDSALASWLLSTISSQLLSQFVGAETAAEVWSTVNNYFASKSTTTVMTLHCRLKSLKKDLNMRTYIAQVKEICDALTACGSPVSDLEKVATILNGLPIEYKPFIAVITASREPYTLDAVISVLIDAEVQQTTFDLANNFSASVNVAQVSADESGSRTDMRSFSQNQPGRQLYQSGNGGRGRSSRPQCQICQKIGHMADRCWYRYNKSYSDQPSNNQNTEFRNGSPSAHVTTVETNKSGCGCHCAGSSGSRLTSDGQMQAQLATAGRGQWFVDSGATHHVTPEAENVVDGQDYAGPGKLTVGDGSDLLIAKIGQSVLHTSDRALVLHNLMHVPCITKNLLSVSKLARDNSVYLEFHAKSCVIKDEGTGVVLLQGVECDGLYKFDSVCSSVNVCDNKCVSASAEVNIASTTENSYDFWHRRLGHPAHETLLKVCRDANIVLTARDNKVVCVACQMGKSHKLPFQSSESVYHDPFHLVFTDLWGPAHVTSSGFLYYITFVDAATRHCWLFLLKAKSQAINAFLQFQQLVKTQFGAVIKELQSDWGGEYRSLSSVLAKSGIKHRITCPHTSQQNGVVERKHRHIIELALTLLAQSGVPFKFWSQAVISAVFIINRLPTRVLEGVSPYEKLFAKKPKYDMMKVFGCKCFPHLRQYNAHKMDFRSQPCTFLGYSPQHRGYVCLASSGRLYISRHVVFDEGVFPFKEGGHSLPSVSAGLSQESSDLPVIPGVEKLNNDGPVPSTSSEISAASHHEAGHVSPVSAVAPASPAVPDASHPAVDPGTPAPTFTSVRSEVPGNEEVLGAENEDMIGAENEDYFGSMSASSGANGAENLFPSTEALAPGCLDIDASELQSDQEPVNAHPMLTRSKCGIYKPKVYFSEVSSLEDEPATIHQALASPHWKAAVEAEYNALLHNGTWTLELLPPGRKMIGCKWIFKVKKNLDGSIARYKARLVAKGFSQVPGQDFHDTFSPVVKMATVNVVLALAVSYGWQLRQIDVNNAFLNGDLSEDVYMRQPPGFEKDAVDGGILVCKLRKALYGLRQAPRSWYSKLKSCLLEIGFQGTAADASLFIRKKENDIIYMLIYVDDIIITGSMSKEVDEVVHMIGGKFALKDLGELHYFLGIEISRTRNLMVLNQKKYILKLLHKTRMEQAAVATSPMVASTKLVSNEGRCLEDVQGYRSTVGALLYLNHTRPDIAYSVHKVAQFMHSPCESHWEAVKRILRYLRGTLDYGLVFTASKERPSIVDFADADWAGSPDDRRSVTGYCVYLNKSLISWCSRKQKSVSRFTSEAEYRSIADTAAEITWLCALLTDMGIEQGSCPVVWSDNTSAIAMSANPVFHAKSKHVELDIHFVREKVADGSLRIDYVPAMHQVADGLTKPLSRAMFDEFRLHVKVYTKREVEQVQEEEE</sequence>
<dbReference type="Pfam" id="PF07727">
    <property type="entry name" value="RVT_2"/>
    <property type="match status" value="1"/>
</dbReference>
<dbReference type="Proteomes" id="UP001165190">
    <property type="component" value="Unassembled WGS sequence"/>
</dbReference>
<dbReference type="InterPro" id="IPR012337">
    <property type="entry name" value="RNaseH-like_sf"/>
</dbReference>
<dbReference type="EMBL" id="BSYR01000019">
    <property type="protein sequence ID" value="GMI82725.1"/>
    <property type="molecule type" value="Genomic_DNA"/>
</dbReference>
<evidence type="ECO:0000256" key="2">
    <source>
        <dbReference type="SAM" id="MobiDB-lite"/>
    </source>
</evidence>
<keyword evidence="5" id="KW-1185">Reference proteome</keyword>
<dbReference type="OrthoDB" id="414945at2759"/>
<name>A0A9W7HRB5_HIBTR</name>
<dbReference type="SUPFAM" id="SSF53098">
    <property type="entry name" value="Ribonuclease H-like"/>
    <property type="match status" value="1"/>
</dbReference>
<dbReference type="CDD" id="cd09272">
    <property type="entry name" value="RNase_HI_RT_Ty1"/>
    <property type="match status" value="1"/>
</dbReference>
<comment type="caution">
    <text evidence="4">The sequence shown here is derived from an EMBL/GenBank/DDBJ whole genome shotgun (WGS) entry which is preliminary data.</text>
</comment>
<dbReference type="GO" id="GO:0015074">
    <property type="term" value="P:DNA integration"/>
    <property type="evidence" value="ECO:0007669"/>
    <property type="project" value="InterPro"/>
</dbReference>
<feature type="region of interest" description="Disordered" evidence="2">
    <location>
        <begin position="238"/>
        <end position="273"/>
    </location>
</feature>
<feature type="region of interest" description="Disordered" evidence="2">
    <location>
        <begin position="814"/>
        <end position="873"/>
    </location>
</feature>
<dbReference type="InterPro" id="IPR025724">
    <property type="entry name" value="GAG-pre-integrase_dom"/>
</dbReference>
<evidence type="ECO:0000313" key="5">
    <source>
        <dbReference type="Proteomes" id="UP001165190"/>
    </source>
</evidence>
<dbReference type="Pfam" id="PF22936">
    <property type="entry name" value="Pol_BBD"/>
    <property type="match status" value="1"/>
</dbReference>
<evidence type="ECO:0000259" key="3">
    <source>
        <dbReference type="PROSITE" id="PS50994"/>
    </source>
</evidence>
<dbReference type="InterPro" id="IPR001584">
    <property type="entry name" value="Integrase_cat-core"/>
</dbReference>
<feature type="domain" description="Integrase catalytic" evidence="3">
    <location>
        <begin position="555"/>
        <end position="718"/>
    </location>
</feature>
<dbReference type="InterPro" id="IPR054722">
    <property type="entry name" value="PolX-like_BBD"/>
</dbReference>
<proteinExistence type="predicted"/>
<feature type="compositionally biased region" description="Low complexity" evidence="2">
    <location>
        <begin position="839"/>
        <end position="863"/>
    </location>
</feature>
<dbReference type="InterPro" id="IPR013103">
    <property type="entry name" value="RVT_2"/>
</dbReference>
<keyword evidence="1" id="KW-0064">Aspartyl protease</keyword>
<keyword evidence="1" id="KW-0645">Protease</keyword>
<dbReference type="Pfam" id="PF25597">
    <property type="entry name" value="SH3_retrovirus"/>
    <property type="match status" value="1"/>
</dbReference>
<organism evidence="4 5">
    <name type="scientific">Hibiscus trionum</name>
    <name type="common">Flower of an hour</name>
    <dbReference type="NCBI Taxonomy" id="183268"/>
    <lineage>
        <taxon>Eukaryota</taxon>
        <taxon>Viridiplantae</taxon>
        <taxon>Streptophyta</taxon>
        <taxon>Embryophyta</taxon>
        <taxon>Tracheophyta</taxon>
        <taxon>Spermatophyta</taxon>
        <taxon>Magnoliopsida</taxon>
        <taxon>eudicotyledons</taxon>
        <taxon>Gunneridae</taxon>
        <taxon>Pentapetalae</taxon>
        <taxon>rosids</taxon>
        <taxon>malvids</taxon>
        <taxon>Malvales</taxon>
        <taxon>Malvaceae</taxon>
        <taxon>Malvoideae</taxon>
        <taxon>Hibiscus</taxon>
    </lineage>
</organism>
<accession>A0A9W7HRB5</accession>
<dbReference type="GO" id="GO:0003676">
    <property type="term" value="F:nucleic acid binding"/>
    <property type="evidence" value="ECO:0007669"/>
    <property type="project" value="InterPro"/>
</dbReference>
<evidence type="ECO:0000313" key="4">
    <source>
        <dbReference type="EMBL" id="GMI82725.1"/>
    </source>
</evidence>
<reference evidence="4" key="1">
    <citation type="submission" date="2023-05" db="EMBL/GenBank/DDBJ databases">
        <title>Genome and transcriptome analyses reveal genes involved in the formation of fine ridges on petal epidermal cells in Hibiscus trionum.</title>
        <authorList>
            <person name="Koshimizu S."/>
            <person name="Masuda S."/>
            <person name="Ishii T."/>
            <person name="Shirasu K."/>
            <person name="Hoshino A."/>
            <person name="Arita M."/>
        </authorList>
    </citation>
    <scope>NUCLEOTIDE SEQUENCE</scope>
    <source>
        <strain evidence="4">Hamamatsu line</strain>
    </source>
</reference>
<protein>
    <recommendedName>
        <fullName evidence="3">Integrase catalytic domain-containing protein</fullName>
    </recommendedName>
</protein>
<dbReference type="GO" id="GO:0004190">
    <property type="term" value="F:aspartic-type endopeptidase activity"/>
    <property type="evidence" value="ECO:0007669"/>
    <property type="project" value="UniProtKB-KW"/>
</dbReference>
<evidence type="ECO:0000256" key="1">
    <source>
        <dbReference type="ARBA" id="ARBA00022750"/>
    </source>
</evidence>
<dbReference type="InterPro" id="IPR057670">
    <property type="entry name" value="SH3_retrovirus"/>
</dbReference>
<gene>
    <name evidence="4" type="ORF">HRI_001941800</name>
</gene>
<keyword evidence="1" id="KW-0378">Hydrolase</keyword>
<dbReference type="Pfam" id="PF13976">
    <property type="entry name" value="gag_pre-integrs"/>
    <property type="match status" value="1"/>
</dbReference>
<dbReference type="PANTHER" id="PTHR11439">
    <property type="entry name" value="GAG-POL-RELATED RETROTRANSPOSON"/>
    <property type="match status" value="1"/>
</dbReference>
<dbReference type="SUPFAM" id="SSF56672">
    <property type="entry name" value="DNA/RNA polymerases"/>
    <property type="match status" value="1"/>
</dbReference>
<feature type="compositionally biased region" description="Polar residues" evidence="2">
    <location>
        <begin position="248"/>
        <end position="261"/>
    </location>
</feature>